<proteinExistence type="predicted"/>
<dbReference type="Proteomes" id="UP001207468">
    <property type="component" value="Unassembled WGS sequence"/>
</dbReference>
<sequence length="854" mass="95214">MKVVITGVVSFLVFILHSSLFAQLPATNTSADIYLQLQKLNVLGSVLYIAAHPDDENNALLPYLAKEKQYRTGYLSLTRGDGGQNLLGSEQGVELGMIRTQELLAARRIDGAEQFFSRAYEFGFSKNSAEALRTWDKEKILSDVVWVIRQFQPDVIITRFPTDARAGHGHHSASAILANEAFKAAADPAKFPEQFNYGVKPWQAKRILWNTFNFGNANTTSEDQLKIDIGGFNPLLGKSYGEIGGEARSMHKSQGEGRPRRKGQVLEYFTTTGGDTPHTSLMDHIAIDWKRLPGGEKVQQMINTVIDHFNIQQPVLSVPALVKIYEAIEALPAGNWRNKKLQEVQDIIEACAGLSVEAITQQPFAVQGGNLAISFAVNDRSDLHPILTHIVLQSSTSARQQELMAVKQHDKVFWLPAQLDTTVQYVLDNNKNVSLNYSFTLSDREPVSQPYWLQYPKTEGMFDVRDQLLIGKAENDPAFTAIFSIQIAGKQFAVKRPIQYKYTDPAKGELYQPLAILPGIELNYMSDNFISLNNSPAKAEIHIKSNIADTATYRVQQQFSANWSSDQKAFDYSVKQSRDAYVSGSFNPLSKENNVKEEIGVTARKGNLLYDSYTKTIAYDHIPTITYFPRAKANLVKLDIQIIGKRIGYIAGAGDMIPQALTQMGYEVVLLTDKDITAANLQAFDAIVTGVRAYNMYDYLTAKYEVLIHYVQNGGNLIVQYNRNNQTTSGRAKIGPYAFTINSGSRVTEENATVHFLLPDHPALNYPNKITVRDFEGWVQERSTYQAEQADSHYEALLGMNDTGEKESNGSLLIAKYGKGNFVYASLVFFRQLPAGVPGAYRLMANLIALPKNN</sequence>
<dbReference type="EMBL" id="JAGFNK010000883">
    <property type="protein sequence ID" value="KAI9437829.1"/>
    <property type="molecule type" value="Genomic_DNA"/>
</dbReference>
<evidence type="ECO:0000313" key="1">
    <source>
        <dbReference type="EMBL" id="KAI9437829.1"/>
    </source>
</evidence>
<reference evidence="1" key="1">
    <citation type="submission" date="2021-03" db="EMBL/GenBank/DDBJ databases">
        <title>Evolutionary priming and transition to the ectomycorrhizal habit in an iconic lineage of mushroom-forming fungi: is preadaptation a requirement?</title>
        <authorList>
            <consortium name="DOE Joint Genome Institute"/>
            <person name="Looney B.P."/>
            <person name="Miyauchi S."/>
            <person name="Morin E."/>
            <person name="Drula E."/>
            <person name="Courty P.E."/>
            <person name="Chicoki N."/>
            <person name="Fauchery L."/>
            <person name="Kohler A."/>
            <person name="Kuo A."/>
            <person name="LaButti K."/>
            <person name="Pangilinan J."/>
            <person name="Lipzen A."/>
            <person name="Riley R."/>
            <person name="Andreopoulos W."/>
            <person name="He G."/>
            <person name="Johnson J."/>
            <person name="Barry K.W."/>
            <person name="Grigoriev I.V."/>
            <person name="Nagy L."/>
            <person name="Hibbett D."/>
            <person name="Henrissat B."/>
            <person name="Matheny P.B."/>
            <person name="Labbe J."/>
            <person name="Martin A.F."/>
        </authorList>
    </citation>
    <scope>NUCLEOTIDE SEQUENCE</scope>
    <source>
        <strain evidence="1">BPL698</strain>
    </source>
</reference>
<accession>A0ACC0TRR7</accession>
<evidence type="ECO:0000313" key="2">
    <source>
        <dbReference type="Proteomes" id="UP001207468"/>
    </source>
</evidence>
<gene>
    <name evidence="1" type="ORF">F5148DRAFT_1294120</name>
</gene>
<comment type="caution">
    <text evidence="1">The sequence shown here is derived from an EMBL/GenBank/DDBJ whole genome shotgun (WGS) entry which is preliminary data.</text>
</comment>
<organism evidence="1 2">
    <name type="scientific">Russula earlei</name>
    <dbReference type="NCBI Taxonomy" id="71964"/>
    <lineage>
        <taxon>Eukaryota</taxon>
        <taxon>Fungi</taxon>
        <taxon>Dikarya</taxon>
        <taxon>Basidiomycota</taxon>
        <taxon>Agaricomycotina</taxon>
        <taxon>Agaricomycetes</taxon>
        <taxon>Russulales</taxon>
        <taxon>Russulaceae</taxon>
        <taxon>Russula</taxon>
    </lineage>
</organism>
<protein>
    <submittedName>
        <fullName evidence="1">LmbE family protein</fullName>
    </submittedName>
</protein>
<name>A0ACC0TRR7_9AGAM</name>
<keyword evidence="2" id="KW-1185">Reference proteome</keyword>